<reference evidence="10 11" key="1">
    <citation type="submission" date="2017-12" db="EMBL/GenBank/DDBJ databases">
        <title>Phylogenetic diversity of female urinary microbiome.</title>
        <authorList>
            <person name="Thomas-White K."/>
            <person name="Wolfe A.J."/>
        </authorList>
    </citation>
    <scope>NUCLEOTIDE SEQUENCE [LARGE SCALE GENOMIC DNA]</scope>
    <source>
        <strain evidence="10 11">UMB0777</strain>
    </source>
</reference>
<dbReference type="InterPro" id="IPR050741">
    <property type="entry name" value="Acyl-CoA_dehydrogenase"/>
</dbReference>
<protein>
    <submittedName>
        <fullName evidence="10">Acyl-CoA dehydrogenase</fullName>
    </submittedName>
</protein>
<dbReference type="PANTHER" id="PTHR48083:SF1">
    <property type="entry name" value="DEHYDROGENASE, PUTATIVE (AFU_ORTHOLOGUE AFUA_7G06510)-RELATED"/>
    <property type="match status" value="1"/>
</dbReference>
<dbReference type="Pfam" id="PF02770">
    <property type="entry name" value="Acyl-CoA_dh_M"/>
    <property type="match status" value="1"/>
</dbReference>
<dbReference type="Gene3D" id="1.20.140.10">
    <property type="entry name" value="Butyryl-CoA Dehydrogenase, subunit A, domain 3"/>
    <property type="match status" value="1"/>
</dbReference>
<dbReference type="InterPro" id="IPR009100">
    <property type="entry name" value="AcylCoA_DH/oxidase_NM_dom_sf"/>
</dbReference>
<dbReference type="CDD" id="cd00567">
    <property type="entry name" value="ACAD"/>
    <property type="match status" value="1"/>
</dbReference>
<dbReference type="PANTHER" id="PTHR48083">
    <property type="entry name" value="MEDIUM-CHAIN SPECIFIC ACYL-COA DEHYDROGENASE, MITOCHONDRIAL-RELATED"/>
    <property type="match status" value="1"/>
</dbReference>
<dbReference type="InterPro" id="IPR046373">
    <property type="entry name" value="Acyl-CoA_Oxase/DH_mid-dom_sf"/>
</dbReference>
<dbReference type="InterPro" id="IPR013786">
    <property type="entry name" value="AcylCoA_DH/ox_N"/>
</dbReference>
<dbReference type="EMBL" id="PKJC01000020">
    <property type="protein sequence ID" value="PKZ63827.1"/>
    <property type="molecule type" value="Genomic_DNA"/>
</dbReference>
<evidence type="ECO:0000256" key="2">
    <source>
        <dbReference type="ARBA" id="ARBA00009347"/>
    </source>
</evidence>
<evidence type="ECO:0000256" key="4">
    <source>
        <dbReference type="ARBA" id="ARBA00022827"/>
    </source>
</evidence>
<evidence type="ECO:0000256" key="5">
    <source>
        <dbReference type="ARBA" id="ARBA00023002"/>
    </source>
</evidence>
<keyword evidence="5 6" id="KW-0560">Oxidoreductase</keyword>
<keyword evidence="3 6" id="KW-0285">Flavoprotein</keyword>
<dbReference type="InterPro" id="IPR037069">
    <property type="entry name" value="AcylCoA_DH/ox_N_sf"/>
</dbReference>
<feature type="domain" description="Acyl-CoA oxidase/dehydrogenase middle" evidence="8">
    <location>
        <begin position="128"/>
        <end position="227"/>
    </location>
</feature>
<dbReference type="SUPFAM" id="SSF47203">
    <property type="entry name" value="Acyl-CoA dehydrogenase C-terminal domain-like"/>
    <property type="match status" value="1"/>
</dbReference>
<dbReference type="GO" id="GO:0003995">
    <property type="term" value="F:acyl-CoA dehydrogenase activity"/>
    <property type="evidence" value="ECO:0007669"/>
    <property type="project" value="TreeGrafter"/>
</dbReference>
<dbReference type="Gene3D" id="1.10.540.10">
    <property type="entry name" value="Acyl-CoA dehydrogenase/oxidase, N-terminal domain"/>
    <property type="match status" value="1"/>
</dbReference>
<evidence type="ECO:0000259" key="7">
    <source>
        <dbReference type="Pfam" id="PF00441"/>
    </source>
</evidence>
<evidence type="ECO:0000256" key="3">
    <source>
        <dbReference type="ARBA" id="ARBA00022630"/>
    </source>
</evidence>
<proteinExistence type="inferred from homology"/>
<comment type="caution">
    <text evidence="10">The sequence shown here is derived from an EMBL/GenBank/DDBJ whole genome shotgun (WGS) entry which is preliminary data.</text>
</comment>
<feature type="domain" description="Acyl-CoA dehydrogenase/oxidase N-terminal" evidence="9">
    <location>
        <begin position="39"/>
        <end position="123"/>
    </location>
</feature>
<dbReference type="GO" id="GO:0033539">
    <property type="term" value="P:fatty acid beta-oxidation using acyl-CoA dehydrogenase"/>
    <property type="evidence" value="ECO:0007669"/>
    <property type="project" value="TreeGrafter"/>
</dbReference>
<dbReference type="GO" id="GO:0050660">
    <property type="term" value="F:flavin adenine dinucleotide binding"/>
    <property type="evidence" value="ECO:0007669"/>
    <property type="project" value="InterPro"/>
</dbReference>
<dbReference type="InterPro" id="IPR036250">
    <property type="entry name" value="AcylCo_DH-like_C"/>
</dbReference>
<dbReference type="AlphaFoldDB" id="A0A2I1R3V8"/>
<gene>
    <name evidence="10" type="ORF">CYJ73_19980</name>
</gene>
<dbReference type="InterPro" id="IPR009075">
    <property type="entry name" value="AcylCo_DH/oxidase_C"/>
</dbReference>
<dbReference type="InterPro" id="IPR006091">
    <property type="entry name" value="Acyl-CoA_Oxase/DH_mid-dom"/>
</dbReference>
<accession>A0A2I1R3V8</accession>
<dbReference type="Pfam" id="PF00441">
    <property type="entry name" value="Acyl-CoA_dh_1"/>
    <property type="match status" value="1"/>
</dbReference>
<name>A0A2I1R3V8_9ACTN</name>
<organism evidence="10 11">
    <name type="scientific">Gordonia terrae</name>
    <dbReference type="NCBI Taxonomy" id="2055"/>
    <lineage>
        <taxon>Bacteria</taxon>
        <taxon>Bacillati</taxon>
        <taxon>Actinomycetota</taxon>
        <taxon>Actinomycetes</taxon>
        <taxon>Mycobacteriales</taxon>
        <taxon>Gordoniaceae</taxon>
        <taxon>Gordonia</taxon>
    </lineage>
</organism>
<comment type="cofactor">
    <cofactor evidence="1 6">
        <name>FAD</name>
        <dbReference type="ChEBI" id="CHEBI:57692"/>
    </cofactor>
</comment>
<sequence length="393" mass="42006">MSVDTAPTVNPDSRELVASIFEAVDGIAAVFPRSLFLQRAREGGHARELWDALVAADLLAIGIPEELGGAGGGLTGTTAVMEALARQGIPPLQYSLTTFSREAILRHGSEQQIRDHVIATITGKRKICLGVTEPEAGTNSFAARTYARKSPDGTYRITGQKVFISGADESDHILLLARTAPAGEPLSRRSGFGLFIVDMSLPGIDLRRLDIEWHAPENQYEVFFDDVEVPADALIGTDGLGFDHILSCLNQERVTVAAWALGLGEYALGKAVDYAKVRAPFGTPIGSHQAVAHPLALARAEMEAARQVMYSAAASYDNGIDAGDQANMAKLLGSRAALSAVDSAIQTHGGSAFVYESDVVTIWPMVRVLQIAPLNNESILNYISERVLGLPRS</sequence>
<dbReference type="RefSeq" id="WP_101821707.1">
    <property type="nucleotide sequence ID" value="NZ_CP096585.1"/>
</dbReference>
<feature type="domain" description="Acyl-CoA dehydrogenase/oxidase C-terminal" evidence="7">
    <location>
        <begin position="241"/>
        <end position="387"/>
    </location>
</feature>
<dbReference type="Proteomes" id="UP000234662">
    <property type="component" value="Unassembled WGS sequence"/>
</dbReference>
<dbReference type="GO" id="GO:0005737">
    <property type="term" value="C:cytoplasm"/>
    <property type="evidence" value="ECO:0007669"/>
    <property type="project" value="TreeGrafter"/>
</dbReference>
<evidence type="ECO:0000256" key="1">
    <source>
        <dbReference type="ARBA" id="ARBA00001974"/>
    </source>
</evidence>
<evidence type="ECO:0000313" key="11">
    <source>
        <dbReference type="Proteomes" id="UP000234662"/>
    </source>
</evidence>
<evidence type="ECO:0000259" key="8">
    <source>
        <dbReference type="Pfam" id="PF02770"/>
    </source>
</evidence>
<dbReference type="Pfam" id="PF02771">
    <property type="entry name" value="Acyl-CoA_dh_N"/>
    <property type="match status" value="1"/>
</dbReference>
<comment type="similarity">
    <text evidence="2 6">Belongs to the acyl-CoA dehydrogenase family.</text>
</comment>
<evidence type="ECO:0000313" key="10">
    <source>
        <dbReference type="EMBL" id="PKZ63827.1"/>
    </source>
</evidence>
<keyword evidence="4 6" id="KW-0274">FAD</keyword>
<dbReference type="SUPFAM" id="SSF56645">
    <property type="entry name" value="Acyl-CoA dehydrogenase NM domain-like"/>
    <property type="match status" value="1"/>
</dbReference>
<evidence type="ECO:0000256" key="6">
    <source>
        <dbReference type="RuleBase" id="RU362125"/>
    </source>
</evidence>
<evidence type="ECO:0000259" key="9">
    <source>
        <dbReference type="Pfam" id="PF02771"/>
    </source>
</evidence>
<dbReference type="Gene3D" id="2.40.110.10">
    <property type="entry name" value="Butyryl-CoA Dehydrogenase, subunit A, domain 2"/>
    <property type="match status" value="1"/>
</dbReference>